<feature type="region of interest" description="Disordered" evidence="1">
    <location>
        <begin position="171"/>
        <end position="194"/>
    </location>
</feature>
<organism evidence="2 3">
    <name type="scientific">Leptosia nina</name>
    <dbReference type="NCBI Taxonomy" id="320188"/>
    <lineage>
        <taxon>Eukaryota</taxon>
        <taxon>Metazoa</taxon>
        <taxon>Ecdysozoa</taxon>
        <taxon>Arthropoda</taxon>
        <taxon>Hexapoda</taxon>
        <taxon>Insecta</taxon>
        <taxon>Pterygota</taxon>
        <taxon>Neoptera</taxon>
        <taxon>Endopterygota</taxon>
        <taxon>Lepidoptera</taxon>
        <taxon>Glossata</taxon>
        <taxon>Ditrysia</taxon>
        <taxon>Papilionoidea</taxon>
        <taxon>Pieridae</taxon>
        <taxon>Pierinae</taxon>
        <taxon>Leptosia</taxon>
    </lineage>
</organism>
<protein>
    <recommendedName>
        <fullName evidence="4">Reverse transcriptase</fullName>
    </recommendedName>
</protein>
<dbReference type="Proteomes" id="UP001497472">
    <property type="component" value="Unassembled WGS sequence"/>
</dbReference>
<evidence type="ECO:0000313" key="3">
    <source>
        <dbReference type="Proteomes" id="UP001497472"/>
    </source>
</evidence>
<proteinExistence type="predicted"/>
<comment type="caution">
    <text evidence="2">The sequence shown here is derived from an EMBL/GenBank/DDBJ whole genome shotgun (WGS) entry which is preliminary data.</text>
</comment>
<accession>A0AAV1J021</accession>
<evidence type="ECO:0000256" key="1">
    <source>
        <dbReference type="SAM" id="MobiDB-lite"/>
    </source>
</evidence>
<dbReference type="EMBL" id="CAVLEF010000003">
    <property type="protein sequence ID" value="CAK1542202.1"/>
    <property type="molecule type" value="Genomic_DNA"/>
</dbReference>
<gene>
    <name evidence="2" type="ORF">LNINA_LOCUS2116</name>
</gene>
<name>A0AAV1J021_9NEOP</name>
<dbReference type="AlphaFoldDB" id="A0AAV1J021"/>
<evidence type="ECO:0008006" key="4">
    <source>
        <dbReference type="Google" id="ProtNLM"/>
    </source>
</evidence>
<reference evidence="2 3" key="1">
    <citation type="submission" date="2023-11" db="EMBL/GenBank/DDBJ databases">
        <authorList>
            <person name="Okamura Y."/>
        </authorList>
    </citation>
    <scope>NUCLEOTIDE SEQUENCE [LARGE SCALE GENOMIC DNA]</scope>
</reference>
<feature type="compositionally biased region" description="Pro residues" evidence="1">
    <location>
        <begin position="175"/>
        <end position="186"/>
    </location>
</feature>
<evidence type="ECO:0000313" key="2">
    <source>
        <dbReference type="EMBL" id="CAK1542202.1"/>
    </source>
</evidence>
<keyword evidence="3" id="KW-1185">Reference proteome</keyword>
<sequence>MSNTSADVYNEENKTVKNCEDVSSMQLSVSNGSQRCQLSTLRTNYCVFQRVVFIVKTSRAKKRITAAKRPRKERHVRAFSRVSRIDLRFDSCLDSCRSSSQGDWMVKLDISQAYYHVPTRETPMFPTCQLKGRLLQMTCLPFGLASPMFASVTNWKRTFTPSRFKSHCLLGRLPARPPGQGSPPGPGSQSHAISAESRLEHKLKEIDMHSYETNRFSGYHLGHKLKQKVPTHRKNQQKRRSTAVAGNWTLKQAQCLLGLEAVYEPSADPGNTTWRGYFLRRASTSVAPPQLRQGRFIVVAPKWRSFLAPRSKNRALAHPVCTRSRKNSNQP</sequence>